<dbReference type="EMBL" id="VSWC01000105">
    <property type="protein sequence ID" value="KAA1087511.1"/>
    <property type="molecule type" value="Genomic_DNA"/>
</dbReference>
<reference evidence="2 3" key="1">
    <citation type="submission" date="2019-05" db="EMBL/GenBank/DDBJ databases">
        <title>Emergence of the Ug99 lineage of the wheat stem rust pathogen through somatic hybridization.</title>
        <authorList>
            <person name="Li F."/>
            <person name="Upadhyaya N.M."/>
            <person name="Sperschneider J."/>
            <person name="Matny O."/>
            <person name="Nguyen-Phuc H."/>
            <person name="Mago R."/>
            <person name="Raley C."/>
            <person name="Miller M.E."/>
            <person name="Silverstein K.A.T."/>
            <person name="Henningsen E."/>
            <person name="Hirsch C.D."/>
            <person name="Visser B."/>
            <person name="Pretorius Z.A."/>
            <person name="Steffenson B.J."/>
            <person name="Schwessinger B."/>
            <person name="Dodds P.N."/>
            <person name="Figueroa M."/>
        </authorList>
    </citation>
    <scope>NUCLEOTIDE SEQUENCE [LARGE SCALE GENOMIC DNA]</scope>
    <source>
        <strain evidence="2">21-0</strain>
    </source>
</reference>
<gene>
    <name evidence="2" type="ORF">PGT21_032890</name>
</gene>
<organism evidence="2 3">
    <name type="scientific">Puccinia graminis f. sp. tritici</name>
    <dbReference type="NCBI Taxonomy" id="56615"/>
    <lineage>
        <taxon>Eukaryota</taxon>
        <taxon>Fungi</taxon>
        <taxon>Dikarya</taxon>
        <taxon>Basidiomycota</taxon>
        <taxon>Pucciniomycotina</taxon>
        <taxon>Pucciniomycetes</taxon>
        <taxon>Pucciniales</taxon>
        <taxon>Pucciniaceae</taxon>
        <taxon>Puccinia</taxon>
    </lineage>
</organism>
<sequence>MEYLDDSNLPAAFQGGEQTQELQLGPSRGHQPYEPLFTQIKPGQNTFPMPNIRQPAADNNGPTVPGTAGNLAAARSVPPAPSTPLNVWAAPLHTGAVATVPANSNPATPRGAGSPIGPHMSASRQDTEATGKLIHLDYLFFPLCNHF</sequence>
<accession>A0A5B0NDX1</accession>
<keyword evidence="3" id="KW-1185">Reference proteome</keyword>
<dbReference type="Proteomes" id="UP000324748">
    <property type="component" value="Unassembled WGS sequence"/>
</dbReference>
<evidence type="ECO:0000313" key="2">
    <source>
        <dbReference type="EMBL" id="KAA1087511.1"/>
    </source>
</evidence>
<dbReference type="AlphaFoldDB" id="A0A5B0NDX1"/>
<proteinExistence type="predicted"/>
<comment type="caution">
    <text evidence="2">The sequence shown here is derived from an EMBL/GenBank/DDBJ whole genome shotgun (WGS) entry which is preliminary data.</text>
</comment>
<protein>
    <submittedName>
        <fullName evidence="2">Uncharacterized protein</fullName>
    </submittedName>
</protein>
<evidence type="ECO:0000256" key="1">
    <source>
        <dbReference type="SAM" id="MobiDB-lite"/>
    </source>
</evidence>
<feature type="region of interest" description="Disordered" evidence="1">
    <location>
        <begin position="45"/>
        <end position="80"/>
    </location>
</feature>
<name>A0A5B0NDX1_PUCGR</name>
<evidence type="ECO:0000313" key="3">
    <source>
        <dbReference type="Proteomes" id="UP000324748"/>
    </source>
</evidence>